<keyword evidence="4" id="KW-1185">Reference proteome</keyword>
<name>A0A420DEP1_9FLAO</name>
<evidence type="ECO:0000313" key="4">
    <source>
        <dbReference type="Proteomes" id="UP000658202"/>
    </source>
</evidence>
<evidence type="ECO:0000313" key="2">
    <source>
        <dbReference type="EMBL" id="RKE90029.1"/>
    </source>
</evidence>
<sequence length="69" mass="8207">MDFPTEFKIFQQSDIIDDFMTHLLNGSMGIAMARDWFYRREGNTIIFTLKPGHTPKLDVLIWFGFYTRD</sequence>
<reference evidence="1" key="1">
    <citation type="journal article" date="2014" name="Int. J. Syst. Evol. Microbiol.">
        <title>Complete genome of a new Firmicutes species belonging to the dominant human colonic microbiota ('Ruminococcus bicirculans') reveals two chromosomes and a selective capacity to utilize plant glucans.</title>
        <authorList>
            <consortium name="NISC Comparative Sequencing Program"/>
            <person name="Wegmann U."/>
            <person name="Louis P."/>
            <person name="Goesmann A."/>
            <person name="Henrissat B."/>
            <person name="Duncan S.H."/>
            <person name="Flint H.J."/>
        </authorList>
    </citation>
    <scope>NUCLEOTIDE SEQUENCE</scope>
    <source>
        <strain evidence="1">CCM 8490</strain>
    </source>
</reference>
<reference evidence="2 3" key="2">
    <citation type="submission" date="2018-09" db="EMBL/GenBank/DDBJ databases">
        <title>Genomic Encyclopedia of Archaeal and Bacterial Type Strains, Phase II (KMG-II): from individual species to whole genera.</title>
        <authorList>
            <person name="Goeker M."/>
        </authorList>
    </citation>
    <scope>NUCLEOTIDE SEQUENCE [LARGE SCALE GENOMIC DNA]</scope>
    <source>
        <strain evidence="2 3">DSM 27620</strain>
    </source>
</reference>
<accession>A0A420DEP1</accession>
<proteinExistence type="predicted"/>
<dbReference type="EMBL" id="BMCW01000001">
    <property type="protein sequence ID" value="GGG47197.1"/>
    <property type="molecule type" value="Genomic_DNA"/>
</dbReference>
<dbReference type="RefSeq" id="WP_120212307.1">
    <property type="nucleotide sequence ID" value="NZ_BMCW01000001.1"/>
</dbReference>
<dbReference type="Proteomes" id="UP000285906">
    <property type="component" value="Unassembled WGS sequence"/>
</dbReference>
<dbReference type="EMBL" id="RAQH01000001">
    <property type="protein sequence ID" value="RKE90029.1"/>
    <property type="molecule type" value="Genomic_DNA"/>
</dbReference>
<dbReference type="Proteomes" id="UP000658202">
    <property type="component" value="Unassembled WGS sequence"/>
</dbReference>
<comment type="caution">
    <text evidence="2">The sequence shown here is derived from an EMBL/GenBank/DDBJ whole genome shotgun (WGS) entry which is preliminary data.</text>
</comment>
<dbReference type="AlphaFoldDB" id="A0A420DEP1"/>
<organism evidence="2 3">
    <name type="scientific">Epilithonimonas arachidiradicis</name>
    <dbReference type="NCBI Taxonomy" id="1617282"/>
    <lineage>
        <taxon>Bacteria</taxon>
        <taxon>Pseudomonadati</taxon>
        <taxon>Bacteroidota</taxon>
        <taxon>Flavobacteriia</taxon>
        <taxon>Flavobacteriales</taxon>
        <taxon>Weeksellaceae</taxon>
        <taxon>Chryseobacterium group</taxon>
        <taxon>Epilithonimonas</taxon>
    </lineage>
</organism>
<protein>
    <submittedName>
        <fullName evidence="2">Uncharacterized protein</fullName>
    </submittedName>
</protein>
<evidence type="ECO:0000313" key="1">
    <source>
        <dbReference type="EMBL" id="GGG47197.1"/>
    </source>
</evidence>
<evidence type="ECO:0000313" key="3">
    <source>
        <dbReference type="Proteomes" id="UP000285906"/>
    </source>
</evidence>
<reference evidence="4" key="3">
    <citation type="journal article" date="2019" name="Int. J. Syst. Evol. Microbiol.">
        <title>The Global Catalogue of Microorganisms (GCM) 10K type strain sequencing project: providing services to taxonomists for standard genome sequencing and annotation.</title>
        <authorList>
            <consortium name="The Broad Institute Genomics Platform"/>
            <consortium name="The Broad Institute Genome Sequencing Center for Infectious Disease"/>
            <person name="Wu L."/>
            <person name="Ma J."/>
        </authorList>
    </citation>
    <scope>NUCLEOTIDE SEQUENCE [LARGE SCALE GENOMIC DNA]</scope>
    <source>
        <strain evidence="4">CCM 8490</strain>
    </source>
</reference>
<gene>
    <name evidence="2" type="ORF">BXY58_0614</name>
    <name evidence="1" type="ORF">GCM10007332_05870</name>
</gene>
<reference evidence="1" key="4">
    <citation type="submission" date="2024-05" db="EMBL/GenBank/DDBJ databases">
        <authorList>
            <person name="Sun Q."/>
            <person name="Sedlacek I."/>
        </authorList>
    </citation>
    <scope>NUCLEOTIDE SEQUENCE</scope>
    <source>
        <strain evidence="1">CCM 8490</strain>
    </source>
</reference>
<dbReference type="OrthoDB" id="1268136at2"/>